<dbReference type="OrthoDB" id="6150335at2759"/>
<dbReference type="AlphaFoldDB" id="A0A8S3PQN9"/>
<dbReference type="InterPro" id="IPR041249">
    <property type="entry name" value="HEPN_DZIP3"/>
</dbReference>
<feature type="domain" description="DZIP3-like HEPN" evidence="1">
    <location>
        <begin position="42"/>
        <end position="178"/>
    </location>
</feature>
<reference evidence="2" key="1">
    <citation type="submission" date="2021-03" db="EMBL/GenBank/DDBJ databases">
        <authorList>
            <person name="Bekaert M."/>
        </authorList>
    </citation>
    <scope>NUCLEOTIDE SEQUENCE</scope>
</reference>
<name>A0A8S3PQN9_MYTED</name>
<organism evidence="2 3">
    <name type="scientific">Mytilus edulis</name>
    <name type="common">Blue mussel</name>
    <dbReference type="NCBI Taxonomy" id="6550"/>
    <lineage>
        <taxon>Eukaryota</taxon>
        <taxon>Metazoa</taxon>
        <taxon>Spiralia</taxon>
        <taxon>Lophotrochozoa</taxon>
        <taxon>Mollusca</taxon>
        <taxon>Bivalvia</taxon>
        <taxon>Autobranchia</taxon>
        <taxon>Pteriomorphia</taxon>
        <taxon>Mytilida</taxon>
        <taxon>Mytiloidea</taxon>
        <taxon>Mytilidae</taxon>
        <taxon>Mytilinae</taxon>
        <taxon>Mytilus</taxon>
    </lineage>
</organism>
<gene>
    <name evidence="2" type="ORF">MEDL_1730</name>
</gene>
<proteinExistence type="predicted"/>
<evidence type="ECO:0000259" key="1">
    <source>
        <dbReference type="Pfam" id="PF18738"/>
    </source>
</evidence>
<evidence type="ECO:0000313" key="3">
    <source>
        <dbReference type="Proteomes" id="UP000683360"/>
    </source>
</evidence>
<sequence length="320" mass="36970">MVTPDQIRYTRCRLILGDVLAQIMRDYMEQSGTQPIAIERSILRNLRFRERLNQKEMSVIQTLPADGFKQFDISLMYKIARNKSFALLISDKPTRGWGASPQYNEGTAGDNMERIRICRDDLSHIAGSSIAEDYFNDLFSKFIDIAQRAEQHLQPKQFEHQILKYKTCTLDKEMEESYTHQINVLKRKLFETQVKPDFLVKVYIDQSTQTAIEDMRDKGPTEEIDVCLLQDGCLLNKEIESFIQNVFEVADLQCYLKEQCIVIFAFLEENCESASDEDSSSEDEPLKDLVLNVGIEKKALVSEDALSHCVRDFLGMWYLG</sequence>
<evidence type="ECO:0000313" key="2">
    <source>
        <dbReference type="EMBL" id="CAG2186185.1"/>
    </source>
</evidence>
<keyword evidence="3" id="KW-1185">Reference proteome</keyword>
<accession>A0A8S3PQN9</accession>
<protein>
    <recommendedName>
        <fullName evidence="1">DZIP3-like HEPN domain-containing protein</fullName>
    </recommendedName>
</protein>
<comment type="caution">
    <text evidence="2">The sequence shown here is derived from an EMBL/GenBank/DDBJ whole genome shotgun (WGS) entry which is preliminary data.</text>
</comment>
<dbReference type="Pfam" id="PF18738">
    <property type="entry name" value="HEPN_DZIP3"/>
    <property type="match status" value="1"/>
</dbReference>
<dbReference type="EMBL" id="CAJPWZ010000119">
    <property type="protein sequence ID" value="CAG2186185.1"/>
    <property type="molecule type" value="Genomic_DNA"/>
</dbReference>
<dbReference type="Proteomes" id="UP000683360">
    <property type="component" value="Unassembled WGS sequence"/>
</dbReference>